<dbReference type="EMBL" id="CP018082">
    <property type="protein sequence ID" value="APE37497.1"/>
    <property type="molecule type" value="Genomic_DNA"/>
</dbReference>
<dbReference type="Proteomes" id="UP000183810">
    <property type="component" value="Chromosome"/>
</dbReference>
<dbReference type="InterPro" id="IPR050471">
    <property type="entry name" value="AB_hydrolase"/>
</dbReference>
<evidence type="ECO:0000313" key="4">
    <source>
        <dbReference type="Proteomes" id="UP000183810"/>
    </source>
</evidence>
<dbReference type="InterPro" id="IPR000073">
    <property type="entry name" value="AB_hydrolase_1"/>
</dbReference>
<gene>
    <name evidence="3" type="ORF">BOX37_30215</name>
</gene>
<dbReference type="PIRSF" id="PIRSF037442">
    <property type="entry name" value="UCP037442_abhydr"/>
    <property type="match status" value="1"/>
</dbReference>
<evidence type="ECO:0000259" key="2">
    <source>
        <dbReference type="Pfam" id="PF00561"/>
    </source>
</evidence>
<dbReference type="AlphaFoldDB" id="A0A1J0VZU5"/>
<evidence type="ECO:0000313" key="3">
    <source>
        <dbReference type="EMBL" id="APE37497.1"/>
    </source>
</evidence>
<evidence type="ECO:0000256" key="1">
    <source>
        <dbReference type="SAM" id="Phobius"/>
    </source>
</evidence>
<organism evidence="3 4">
    <name type="scientific">Nocardia mangyaensis</name>
    <dbReference type="NCBI Taxonomy" id="2213200"/>
    <lineage>
        <taxon>Bacteria</taxon>
        <taxon>Bacillati</taxon>
        <taxon>Actinomycetota</taxon>
        <taxon>Actinomycetes</taxon>
        <taxon>Mycobacteriales</taxon>
        <taxon>Nocardiaceae</taxon>
        <taxon>Nocardia</taxon>
    </lineage>
</organism>
<dbReference type="GO" id="GO:0016787">
    <property type="term" value="F:hydrolase activity"/>
    <property type="evidence" value="ECO:0007669"/>
    <property type="project" value="UniProtKB-KW"/>
</dbReference>
<protein>
    <submittedName>
        <fullName evidence="3">Hydrolase</fullName>
    </submittedName>
</protein>
<dbReference type="Pfam" id="PF00561">
    <property type="entry name" value="Abhydrolase_1"/>
    <property type="match status" value="1"/>
</dbReference>
<dbReference type="InterPro" id="IPR029058">
    <property type="entry name" value="AB_hydrolase_fold"/>
</dbReference>
<sequence length="289" mass="31470">MARVEIVEIQVPDGSTLPVRLLPARGPHRHPVTLDAPRPVVVIVPGLAVPGEFYEYFGSQLAARGFDVAIGELRGNGDSSHRPDADSTYGYHELASVDFPAMLQVVRDRFPGSTPYLLGHSMGGQLAAMYAARVRGRLGGLILIASGTPYFRGYRGVFGPGMLVGTAAVAVAANLAGFWPGDRLGKRAFGRQSKVLMSDWARLARTGRFVPVGADIDYDERMSRLKFPVLSITVADDDLAPQTSADHLLSKLPAAQLTRWFQPEPLGHNGWITNPDTTVDQVEKWLRDR</sequence>
<dbReference type="Gene3D" id="3.40.50.1820">
    <property type="entry name" value="alpha/beta hydrolase"/>
    <property type="match status" value="1"/>
</dbReference>
<feature type="transmembrane region" description="Helical" evidence="1">
    <location>
        <begin position="157"/>
        <end position="179"/>
    </location>
</feature>
<feature type="domain" description="AB hydrolase-1" evidence="2">
    <location>
        <begin position="39"/>
        <end position="185"/>
    </location>
</feature>
<proteinExistence type="predicted"/>
<dbReference type="SUPFAM" id="SSF53474">
    <property type="entry name" value="alpha/beta-Hydrolases"/>
    <property type="match status" value="1"/>
</dbReference>
<keyword evidence="4" id="KW-1185">Reference proteome</keyword>
<keyword evidence="1" id="KW-1133">Transmembrane helix</keyword>
<reference evidence="3" key="1">
    <citation type="submission" date="2016-11" db="EMBL/GenBank/DDBJ databases">
        <authorList>
            <person name="Jaros S."/>
            <person name="Januszkiewicz K."/>
            <person name="Wedrychowicz H."/>
        </authorList>
    </citation>
    <scope>NUCLEOTIDE SEQUENCE [LARGE SCALE GENOMIC DNA]</scope>
    <source>
        <strain evidence="3">Y48</strain>
    </source>
</reference>
<name>A0A1J0VZU5_9NOCA</name>
<dbReference type="PANTHER" id="PTHR43433">
    <property type="entry name" value="HYDROLASE, ALPHA/BETA FOLD FAMILY PROTEIN"/>
    <property type="match status" value="1"/>
</dbReference>
<keyword evidence="3" id="KW-0378">Hydrolase</keyword>
<dbReference type="OrthoDB" id="4536625at2"/>
<dbReference type="KEGG" id="nsl:BOX37_30215"/>
<accession>A0A1J0VZU5</accession>
<dbReference type="RefSeq" id="WP_071930662.1">
    <property type="nucleotide sequence ID" value="NZ_CP018082.1"/>
</dbReference>
<keyword evidence="1" id="KW-0472">Membrane</keyword>
<keyword evidence="1" id="KW-0812">Transmembrane</keyword>
<dbReference type="InterPro" id="IPR017208">
    <property type="entry name" value="UCP037442_abhydr"/>
</dbReference>
<dbReference type="PANTHER" id="PTHR43433:SF5">
    <property type="entry name" value="AB HYDROLASE-1 DOMAIN-CONTAINING PROTEIN"/>
    <property type="match status" value="1"/>
</dbReference>